<accession>A0A5B7KA65</accession>
<comment type="caution">
    <text evidence="2">The sequence shown here is derived from an EMBL/GenBank/DDBJ whole genome shotgun (WGS) entry which is preliminary data.</text>
</comment>
<dbReference type="EMBL" id="VSRR010148252">
    <property type="protein sequence ID" value="MPD05891.1"/>
    <property type="molecule type" value="Genomic_DNA"/>
</dbReference>
<feature type="region of interest" description="Disordered" evidence="1">
    <location>
        <begin position="1"/>
        <end position="29"/>
    </location>
</feature>
<evidence type="ECO:0000256" key="1">
    <source>
        <dbReference type="SAM" id="MobiDB-lite"/>
    </source>
</evidence>
<organism evidence="2 3">
    <name type="scientific">Portunus trituberculatus</name>
    <name type="common">Swimming crab</name>
    <name type="synonym">Neptunus trituberculatus</name>
    <dbReference type="NCBI Taxonomy" id="210409"/>
    <lineage>
        <taxon>Eukaryota</taxon>
        <taxon>Metazoa</taxon>
        <taxon>Ecdysozoa</taxon>
        <taxon>Arthropoda</taxon>
        <taxon>Crustacea</taxon>
        <taxon>Multicrustacea</taxon>
        <taxon>Malacostraca</taxon>
        <taxon>Eumalacostraca</taxon>
        <taxon>Eucarida</taxon>
        <taxon>Decapoda</taxon>
        <taxon>Pleocyemata</taxon>
        <taxon>Brachyura</taxon>
        <taxon>Eubrachyura</taxon>
        <taxon>Portunoidea</taxon>
        <taxon>Portunidae</taxon>
        <taxon>Portuninae</taxon>
        <taxon>Portunus</taxon>
    </lineage>
</organism>
<dbReference type="AlphaFoldDB" id="A0A5B7KA65"/>
<evidence type="ECO:0000313" key="2">
    <source>
        <dbReference type="EMBL" id="MPD05891.1"/>
    </source>
</evidence>
<sequence>MTSFYPQSPRYRAQKPRETQTKDGANEGMNNGTTLLLTLTATEVVLCWETEVKLTACWYTAYCKRKRQPLFYAGGSSA</sequence>
<proteinExistence type="predicted"/>
<name>A0A5B7KA65_PORTR</name>
<reference evidence="2 3" key="1">
    <citation type="submission" date="2019-05" db="EMBL/GenBank/DDBJ databases">
        <title>Another draft genome of Portunus trituberculatus and its Hox gene families provides insights of decapod evolution.</title>
        <authorList>
            <person name="Jeong J.-H."/>
            <person name="Song I."/>
            <person name="Kim S."/>
            <person name="Choi T."/>
            <person name="Kim D."/>
            <person name="Ryu S."/>
            <person name="Kim W."/>
        </authorList>
    </citation>
    <scope>NUCLEOTIDE SEQUENCE [LARGE SCALE GENOMIC DNA]</scope>
    <source>
        <tissue evidence="2">Muscle</tissue>
    </source>
</reference>
<keyword evidence="3" id="KW-1185">Reference proteome</keyword>
<evidence type="ECO:0000313" key="3">
    <source>
        <dbReference type="Proteomes" id="UP000324222"/>
    </source>
</evidence>
<feature type="compositionally biased region" description="Basic and acidic residues" evidence="1">
    <location>
        <begin position="15"/>
        <end position="25"/>
    </location>
</feature>
<dbReference type="Proteomes" id="UP000324222">
    <property type="component" value="Unassembled WGS sequence"/>
</dbReference>
<protein>
    <submittedName>
        <fullName evidence="2">Uncharacterized protein</fullName>
    </submittedName>
</protein>
<gene>
    <name evidence="2" type="ORF">E2C01_101662</name>
</gene>